<gene>
    <name evidence="3" type="primary">pilB</name>
    <name evidence="3" type="ordered locus">Mpe_B0409</name>
</gene>
<feature type="region of interest" description="Disordered" evidence="1">
    <location>
        <begin position="42"/>
        <end position="73"/>
    </location>
</feature>
<keyword evidence="4" id="KW-1185">Reference proteome</keyword>
<feature type="region of interest" description="Disordered" evidence="1">
    <location>
        <begin position="120"/>
        <end position="144"/>
    </location>
</feature>
<feature type="compositionally biased region" description="Low complexity" evidence="1">
    <location>
        <begin position="120"/>
        <end position="132"/>
    </location>
</feature>
<reference evidence="3 4" key="1">
    <citation type="journal article" date="2007" name="J. Bacteriol.">
        <title>Whole-genome analysis of the methyl tert-butyl ether-degrading beta-proteobacterium Methylibium petroleiphilum PM1.</title>
        <authorList>
            <person name="Kane S.R."/>
            <person name="Chakicherla A.Y."/>
            <person name="Chain P.S.G."/>
            <person name="Schmidt R."/>
            <person name="Shin M.W."/>
            <person name="Legler T.C."/>
            <person name="Scow K.M."/>
            <person name="Larimer F.W."/>
            <person name="Lucas S.M."/>
            <person name="Richardson P.M."/>
            <person name="Hristova K.R."/>
        </authorList>
    </citation>
    <scope>NUCLEOTIDE SEQUENCE [LARGE SCALE GENOMIC DNA]</scope>
    <source>
        <strain evidence="4">ATCC BAA-1232 / LMG 22953 / PM1</strain>
        <plasmid evidence="3 4">RPME01</plasmid>
    </source>
</reference>
<proteinExistence type="predicted"/>
<feature type="signal peptide" evidence="2">
    <location>
        <begin position="1"/>
        <end position="24"/>
    </location>
</feature>
<dbReference type="KEGG" id="mpt:Mpe_B0409"/>
<dbReference type="AlphaFoldDB" id="A2SNP5"/>
<protein>
    <submittedName>
        <fullName evidence="3">Pilus biogenesis ATPase</fullName>
    </submittedName>
</protein>
<evidence type="ECO:0000313" key="4">
    <source>
        <dbReference type="Proteomes" id="UP000000366"/>
    </source>
</evidence>
<keyword evidence="2" id="KW-0732">Signal</keyword>
<evidence type="ECO:0000256" key="2">
    <source>
        <dbReference type="SAM" id="SignalP"/>
    </source>
</evidence>
<name>A2SNP5_METPP</name>
<feature type="compositionally biased region" description="Basic and acidic residues" evidence="1">
    <location>
        <begin position="206"/>
        <end position="219"/>
    </location>
</feature>
<dbReference type="RefSeq" id="WP_011831772.1">
    <property type="nucleotide sequence ID" value="NC_008826.1"/>
</dbReference>
<evidence type="ECO:0000256" key="1">
    <source>
        <dbReference type="SAM" id="MobiDB-lite"/>
    </source>
</evidence>
<keyword evidence="3" id="KW-0614">Plasmid</keyword>
<evidence type="ECO:0000313" key="3">
    <source>
        <dbReference type="EMBL" id="ABM97184.1"/>
    </source>
</evidence>
<feature type="compositionally biased region" description="Low complexity" evidence="1">
    <location>
        <begin position="61"/>
        <end position="70"/>
    </location>
</feature>
<organism evidence="3 4">
    <name type="scientific">Methylibium petroleiphilum (strain ATCC BAA-1232 / LMG 22953 / PM1)</name>
    <dbReference type="NCBI Taxonomy" id="420662"/>
    <lineage>
        <taxon>Bacteria</taxon>
        <taxon>Pseudomonadati</taxon>
        <taxon>Pseudomonadota</taxon>
        <taxon>Betaproteobacteria</taxon>
        <taxon>Burkholderiales</taxon>
        <taxon>Sphaerotilaceae</taxon>
        <taxon>Methylibium</taxon>
    </lineage>
</organism>
<dbReference type="HOGENOM" id="CLU_1260225_0_0_4"/>
<dbReference type="Proteomes" id="UP000000366">
    <property type="component" value="Plasmid RPME01"/>
</dbReference>
<dbReference type="PROSITE" id="PS51257">
    <property type="entry name" value="PROKAR_LIPOPROTEIN"/>
    <property type="match status" value="1"/>
</dbReference>
<geneLocation type="plasmid" evidence="3 4">
    <name>RPME01</name>
</geneLocation>
<dbReference type="EMBL" id="CP000556">
    <property type="protein sequence ID" value="ABM97184.1"/>
    <property type="molecule type" value="Genomic_DNA"/>
</dbReference>
<feature type="chain" id="PRO_5002646520" evidence="2">
    <location>
        <begin position="25"/>
        <end position="219"/>
    </location>
</feature>
<feature type="region of interest" description="Disordered" evidence="1">
    <location>
        <begin position="200"/>
        <end position="219"/>
    </location>
</feature>
<accession>A2SNP5</accession>
<sequence length="219" mass="21968">MNSLHMKTLAVALMAVTYACGAAAADPKNPLVRPIKVAPTKVDSGGPAGAPSGLPPPPSASPALNAALPGDGANPVERVAEHLSPMRVVVTVGDRAILRGALGKTGNLALTSSDGASKLPAGAVAPGAPAPASQLDPSKPSPDRSVTVVNGEVFQLADGVWIRPVVSGSSVKLFYQASAKDKGSEALVYSSSVEIASAIAAPLPDTKPEEDEKKKATAK</sequence>